<evidence type="ECO:0000256" key="2">
    <source>
        <dbReference type="SAM" id="Phobius"/>
    </source>
</evidence>
<keyword evidence="2" id="KW-0812">Transmembrane</keyword>
<dbReference type="SMART" id="SM00458">
    <property type="entry name" value="RICIN"/>
    <property type="match status" value="1"/>
</dbReference>
<dbReference type="InterPro" id="IPR035992">
    <property type="entry name" value="Ricin_B-like_lectins"/>
</dbReference>
<feature type="compositionally biased region" description="Polar residues" evidence="1">
    <location>
        <begin position="78"/>
        <end position="89"/>
    </location>
</feature>
<sequence>MTTNDSEPKPRTDSGESGVPAKTPMKNLNSRSTALVAGSVLLALGVASAGVAVFGGSGSSGDAARPNTAALSGEHTAIQPSAEPTTSPTAEPKKAEPSATETKKQSPERVRTTTVTETTAASDGAGDADEPAEPAAGKKTGAEEKAEKAEPAAKQAKATTQVRSVGVIRNSFSGMCVDLPYYGAVDEGSQVTQFECRPGDGDNQMYETVSRGGDAFLIRNQKSNWCLDVDGLGAAPAGSNVKARTCAFGSADNQMFRKQSQGGGFYLVNVKSGLCLDVSDADNANRRADQPLTLWRCSPDNDHVWTFGQ</sequence>
<dbReference type="RefSeq" id="WP_231439218.1">
    <property type="nucleotide sequence ID" value="NZ_JAJOMB010000002.1"/>
</dbReference>
<evidence type="ECO:0000313" key="4">
    <source>
        <dbReference type="EMBL" id="MCD5310293.1"/>
    </source>
</evidence>
<dbReference type="PROSITE" id="PS50231">
    <property type="entry name" value="RICIN_B_LECTIN"/>
    <property type="match status" value="1"/>
</dbReference>
<feature type="transmembrane region" description="Helical" evidence="2">
    <location>
        <begin position="34"/>
        <end position="55"/>
    </location>
</feature>
<protein>
    <submittedName>
        <fullName evidence="4">RICIN domain-containing protein</fullName>
    </submittedName>
</protein>
<dbReference type="InterPro" id="IPR000772">
    <property type="entry name" value="Ricin_B_lectin"/>
</dbReference>
<evidence type="ECO:0000313" key="5">
    <source>
        <dbReference type="Proteomes" id="UP001138997"/>
    </source>
</evidence>
<feature type="compositionally biased region" description="Basic and acidic residues" evidence="1">
    <location>
        <begin position="1"/>
        <end position="14"/>
    </location>
</feature>
<feature type="region of interest" description="Disordered" evidence="1">
    <location>
        <begin position="52"/>
        <end position="157"/>
    </location>
</feature>
<comment type="caution">
    <text evidence="4">The sequence shown here is derived from an EMBL/GenBank/DDBJ whole genome shotgun (WGS) entry which is preliminary data.</text>
</comment>
<dbReference type="CDD" id="cd00161">
    <property type="entry name" value="beta-trefoil_Ricin-like"/>
    <property type="match status" value="1"/>
</dbReference>
<accession>A0A9X1NC20</accession>
<keyword evidence="2" id="KW-0472">Membrane</keyword>
<feature type="compositionally biased region" description="Low complexity" evidence="1">
    <location>
        <begin position="112"/>
        <end position="125"/>
    </location>
</feature>
<organism evidence="4 5">
    <name type="scientific">Kineosporia babensis</name>
    <dbReference type="NCBI Taxonomy" id="499548"/>
    <lineage>
        <taxon>Bacteria</taxon>
        <taxon>Bacillati</taxon>
        <taxon>Actinomycetota</taxon>
        <taxon>Actinomycetes</taxon>
        <taxon>Kineosporiales</taxon>
        <taxon>Kineosporiaceae</taxon>
        <taxon>Kineosporia</taxon>
    </lineage>
</organism>
<dbReference type="Pfam" id="PF00652">
    <property type="entry name" value="Ricin_B_lectin"/>
    <property type="match status" value="1"/>
</dbReference>
<dbReference type="AlphaFoldDB" id="A0A9X1NC20"/>
<name>A0A9X1NC20_9ACTN</name>
<feature type="region of interest" description="Disordered" evidence="1">
    <location>
        <begin position="1"/>
        <end position="26"/>
    </location>
</feature>
<dbReference type="SUPFAM" id="SSF50370">
    <property type="entry name" value="Ricin B-like lectins"/>
    <property type="match status" value="1"/>
</dbReference>
<feature type="domain" description="Ricin B lectin" evidence="3">
    <location>
        <begin position="163"/>
        <end position="308"/>
    </location>
</feature>
<proteinExistence type="predicted"/>
<reference evidence="4" key="1">
    <citation type="submission" date="2021-11" db="EMBL/GenBank/DDBJ databases">
        <title>Streptomyces corallinus and Kineosporia corallina sp. nov., two new coral-derived marine actinobacteria.</title>
        <authorList>
            <person name="Buangrab K."/>
            <person name="Sutthacheep M."/>
            <person name="Yeemin T."/>
            <person name="Harunari E."/>
            <person name="Igarashi Y."/>
            <person name="Sripreechasak P."/>
            <person name="Kanchanasin P."/>
            <person name="Tanasupawat S."/>
            <person name="Phongsopitanun W."/>
        </authorList>
    </citation>
    <scope>NUCLEOTIDE SEQUENCE</scope>
    <source>
        <strain evidence="4">JCM 31032</strain>
    </source>
</reference>
<evidence type="ECO:0000259" key="3">
    <source>
        <dbReference type="SMART" id="SM00458"/>
    </source>
</evidence>
<feature type="compositionally biased region" description="Basic and acidic residues" evidence="1">
    <location>
        <begin position="91"/>
        <end position="111"/>
    </location>
</feature>
<dbReference type="Gene3D" id="2.80.10.50">
    <property type="match status" value="1"/>
</dbReference>
<keyword evidence="5" id="KW-1185">Reference proteome</keyword>
<dbReference type="Proteomes" id="UP001138997">
    <property type="component" value="Unassembled WGS sequence"/>
</dbReference>
<dbReference type="EMBL" id="JAJOMB010000002">
    <property type="protein sequence ID" value="MCD5310293.1"/>
    <property type="molecule type" value="Genomic_DNA"/>
</dbReference>
<keyword evidence="2" id="KW-1133">Transmembrane helix</keyword>
<gene>
    <name evidence="4" type="ORF">LR394_05245</name>
</gene>
<evidence type="ECO:0000256" key="1">
    <source>
        <dbReference type="SAM" id="MobiDB-lite"/>
    </source>
</evidence>
<feature type="compositionally biased region" description="Basic and acidic residues" evidence="1">
    <location>
        <begin position="140"/>
        <end position="151"/>
    </location>
</feature>